<dbReference type="InterPro" id="IPR027417">
    <property type="entry name" value="P-loop_NTPase"/>
</dbReference>
<dbReference type="Pfam" id="PF00664">
    <property type="entry name" value="ABC_membrane"/>
    <property type="match status" value="1"/>
</dbReference>
<sequence length="564" mass="60439">MREFLRRLGLNPRLTIRLVMATALVNILSFASPLFVMMILGQYTDTGFDGTLVTLSVGMLLAMLLQVGFRQVRVRMATAVSAEPDTELAGAVFQMLSRARASALDRVPAAFRRELPAHIQAVQAAYNAPNVTSALDAPFSLLFLAATFHFSPAVGVIGLVGALALLGSGLLSNARMRRVGRELQRANAVHASLVGAARSGADTVRAFCGGAFVMARWKEQSETVRGLRDRLGRLRGSAMNATVTLPVLVRVVVYAVGAREVVFGELDFPGLIVANILVSHALRQAAMTVQTGAQFARATQALAELREFFRLPLEPEGGTALRRYAGRIEFRDVAFAYPGSSGPLFESLSLSLPGGAALVVHGPNGSGKTTLARLLAGQVEPTRGEILVDGINMRQLAPQWWRQQLVFVPQEPTFLNTTLRDNLVSANPDLPQERLDQFVEQSGLGRFVAALPDGLETQIVDSGRRFPLGMRRRMALVRALATDGRLVVMDEPFEGLDGDGAKAAVAVITALAAQGRTLVVLSSDPNIIRDPAFRLDLGVKPVPAITAVGDATRQGTRSGVQAHG</sequence>
<feature type="transmembrane region" description="Helical" evidence="7">
    <location>
        <begin position="21"/>
        <end position="40"/>
    </location>
</feature>
<evidence type="ECO:0000259" key="9">
    <source>
        <dbReference type="PROSITE" id="PS50929"/>
    </source>
</evidence>
<dbReference type="EMBL" id="JAATJA010000001">
    <property type="protein sequence ID" value="NJB67437.1"/>
    <property type="molecule type" value="Genomic_DNA"/>
</dbReference>
<keyword evidence="5 7" id="KW-1133">Transmembrane helix</keyword>
<name>A0A846QJZ1_9BACT</name>
<comment type="subcellular location">
    <subcellularLocation>
        <location evidence="1">Cell membrane</location>
        <topology evidence="1">Multi-pass membrane protein</topology>
    </subcellularLocation>
</comment>
<dbReference type="SUPFAM" id="SSF52540">
    <property type="entry name" value="P-loop containing nucleoside triphosphate hydrolases"/>
    <property type="match status" value="1"/>
</dbReference>
<evidence type="ECO:0000256" key="2">
    <source>
        <dbReference type="ARBA" id="ARBA00022692"/>
    </source>
</evidence>
<keyword evidence="6 7" id="KW-0472">Membrane</keyword>
<dbReference type="InterPro" id="IPR011527">
    <property type="entry name" value="ABC1_TM_dom"/>
</dbReference>
<dbReference type="InterPro" id="IPR036640">
    <property type="entry name" value="ABC1_TM_sf"/>
</dbReference>
<feature type="domain" description="ABC transporter" evidence="8">
    <location>
        <begin position="328"/>
        <end position="564"/>
    </location>
</feature>
<evidence type="ECO:0000313" key="10">
    <source>
        <dbReference type="EMBL" id="NJB67437.1"/>
    </source>
</evidence>
<dbReference type="GO" id="GO:0015421">
    <property type="term" value="F:ABC-type oligopeptide transporter activity"/>
    <property type="evidence" value="ECO:0007669"/>
    <property type="project" value="TreeGrafter"/>
</dbReference>
<dbReference type="PANTHER" id="PTHR43394:SF1">
    <property type="entry name" value="ATP-BINDING CASSETTE SUB-FAMILY B MEMBER 10, MITOCHONDRIAL"/>
    <property type="match status" value="1"/>
</dbReference>
<dbReference type="RefSeq" id="WP_167940493.1">
    <property type="nucleotide sequence ID" value="NZ_JAATJA010000001.1"/>
</dbReference>
<comment type="caution">
    <text evidence="10">The sequence shown here is derived from an EMBL/GenBank/DDBJ whole genome shotgun (WGS) entry which is preliminary data.</text>
</comment>
<evidence type="ECO:0000313" key="11">
    <source>
        <dbReference type="Proteomes" id="UP000580856"/>
    </source>
</evidence>
<dbReference type="InterPro" id="IPR039421">
    <property type="entry name" value="Type_1_exporter"/>
</dbReference>
<evidence type="ECO:0000256" key="4">
    <source>
        <dbReference type="ARBA" id="ARBA00022840"/>
    </source>
</evidence>
<feature type="transmembrane region" description="Helical" evidence="7">
    <location>
        <begin position="52"/>
        <end position="69"/>
    </location>
</feature>
<dbReference type="GO" id="GO:0005524">
    <property type="term" value="F:ATP binding"/>
    <property type="evidence" value="ECO:0007669"/>
    <property type="project" value="UniProtKB-KW"/>
</dbReference>
<evidence type="ECO:0000256" key="7">
    <source>
        <dbReference type="SAM" id="Phobius"/>
    </source>
</evidence>
<dbReference type="GO" id="GO:0016887">
    <property type="term" value="F:ATP hydrolysis activity"/>
    <property type="evidence" value="ECO:0007669"/>
    <property type="project" value="InterPro"/>
</dbReference>
<feature type="domain" description="ABC transmembrane type-1" evidence="9">
    <location>
        <begin position="21"/>
        <end position="297"/>
    </location>
</feature>
<dbReference type="AlphaFoldDB" id="A0A846QJZ1"/>
<evidence type="ECO:0000256" key="3">
    <source>
        <dbReference type="ARBA" id="ARBA00022741"/>
    </source>
</evidence>
<dbReference type="Gene3D" id="1.20.1560.10">
    <property type="entry name" value="ABC transporter type 1, transmembrane domain"/>
    <property type="match status" value="1"/>
</dbReference>
<keyword evidence="11" id="KW-1185">Reference proteome</keyword>
<dbReference type="Pfam" id="PF00005">
    <property type="entry name" value="ABC_tran"/>
    <property type="match status" value="1"/>
</dbReference>
<dbReference type="PROSITE" id="PS50893">
    <property type="entry name" value="ABC_TRANSPORTER_2"/>
    <property type="match status" value="1"/>
</dbReference>
<dbReference type="InterPro" id="IPR003593">
    <property type="entry name" value="AAA+_ATPase"/>
</dbReference>
<keyword evidence="2 7" id="KW-0812">Transmembrane</keyword>
<dbReference type="Gene3D" id="3.40.50.300">
    <property type="entry name" value="P-loop containing nucleotide triphosphate hydrolases"/>
    <property type="match status" value="1"/>
</dbReference>
<accession>A0A846QJZ1</accession>
<dbReference type="SUPFAM" id="SSF90123">
    <property type="entry name" value="ABC transporter transmembrane region"/>
    <property type="match status" value="1"/>
</dbReference>
<dbReference type="InterPro" id="IPR003439">
    <property type="entry name" value="ABC_transporter-like_ATP-bd"/>
</dbReference>
<evidence type="ECO:0000256" key="5">
    <source>
        <dbReference type="ARBA" id="ARBA00022989"/>
    </source>
</evidence>
<dbReference type="PROSITE" id="PS50929">
    <property type="entry name" value="ABC_TM1F"/>
    <property type="match status" value="1"/>
</dbReference>
<reference evidence="10 11" key="1">
    <citation type="submission" date="2020-03" db="EMBL/GenBank/DDBJ databases">
        <title>Genomic Encyclopedia of Type Strains, Phase IV (KMG-IV): sequencing the most valuable type-strain genomes for metagenomic binning, comparative biology and taxonomic classification.</title>
        <authorList>
            <person name="Goeker M."/>
        </authorList>
    </citation>
    <scope>NUCLEOTIDE SEQUENCE [LARGE SCALE GENOMIC DNA]</scope>
    <source>
        <strain evidence="10 11">DSM 24233</strain>
    </source>
</reference>
<proteinExistence type="predicted"/>
<organism evidence="10 11">
    <name type="scientific">Desulfobaculum xiamenense</name>
    <dbReference type="NCBI Taxonomy" id="995050"/>
    <lineage>
        <taxon>Bacteria</taxon>
        <taxon>Pseudomonadati</taxon>
        <taxon>Thermodesulfobacteriota</taxon>
        <taxon>Desulfovibrionia</taxon>
        <taxon>Desulfovibrionales</taxon>
        <taxon>Desulfovibrionaceae</taxon>
        <taxon>Desulfobaculum</taxon>
    </lineage>
</organism>
<evidence type="ECO:0000259" key="8">
    <source>
        <dbReference type="PROSITE" id="PS50893"/>
    </source>
</evidence>
<keyword evidence="3" id="KW-0547">Nucleotide-binding</keyword>
<dbReference type="PANTHER" id="PTHR43394">
    <property type="entry name" value="ATP-DEPENDENT PERMEASE MDL1, MITOCHONDRIAL"/>
    <property type="match status" value="1"/>
</dbReference>
<evidence type="ECO:0000256" key="6">
    <source>
        <dbReference type="ARBA" id="ARBA00023136"/>
    </source>
</evidence>
<dbReference type="GO" id="GO:0005886">
    <property type="term" value="C:plasma membrane"/>
    <property type="evidence" value="ECO:0007669"/>
    <property type="project" value="UniProtKB-SubCell"/>
</dbReference>
<gene>
    <name evidence="10" type="ORF">GGQ74_001077</name>
</gene>
<dbReference type="SMART" id="SM00382">
    <property type="entry name" value="AAA"/>
    <property type="match status" value="1"/>
</dbReference>
<keyword evidence="4 10" id="KW-0067">ATP-binding</keyword>
<dbReference type="Proteomes" id="UP000580856">
    <property type="component" value="Unassembled WGS sequence"/>
</dbReference>
<evidence type="ECO:0000256" key="1">
    <source>
        <dbReference type="ARBA" id="ARBA00004651"/>
    </source>
</evidence>
<protein>
    <submittedName>
        <fullName evidence="10">ATP-binding cassette subfamily C protein LapB</fullName>
    </submittedName>
</protein>
<feature type="transmembrane region" description="Helical" evidence="7">
    <location>
        <begin position="141"/>
        <end position="166"/>
    </location>
</feature>